<keyword evidence="2" id="KW-0238">DNA-binding</keyword>
<dbReference type="PROSITE" id="PS01124">
    <property type="entry name" value="HTH_ARAC_FAMILY_2"/>
    <property type="match status" value="1"/>
</dbReference>
<gene>
    <name evidence="5" type="ORF">GCM10023189_52620</name>
</gene>
<dbReference type="Proteomes" id="UP001501175">
    <property type="component" value="Unassembled WGS sequence"/>
</dbReference>
<evidence type="ECO:0000313" key="5">
    <source>
        <dbReference type="EMBL" id="GAA4468023.1"/>
    </source>
</evidence>
<proteinExistence type="predicted"/>
<protein>
    <recommendedName>
        <fullName evidence="4">HTH araC/xylS-type domain-containing protein</fullName>
    </recommendedName>
</protein>
<dbReference type="InterPro" id="IPR018060">
    <property type="entry name" value="HTH_AraC"/>
</dbReference>
<dbReference type="EMBL" id="BAABHD010000083">
    <property type="protein sequence ID" value="GAA4468023.1"/>
    <property type="molecule type" value="Genomic_DNA"/>
</dbReference>
<dbReference type="InterPro" id="IPR009057">
    <property type="entry name" value="Homeodomain-like_sf"/>
</dbReference>
<evidence type="ECO:0000256" key="1">
    <source>
        <dbReference type="ARBA" id="ARBA00023015"/>
    </source>
</evidence>
<evidence type="ECO:0000259" key="4">
    <source>
        <dbReference type="PROSITE" id="PS01124"/>
    </source>
</evidence>
<evidence type="ECO:0000256" key="3">
    <source>
        <dbReference type="ARBA" id="ARBA00023163"/>
    </source>
</evidence>
<dbReference type="SUPFAM" id="SSF46689">
    <property type="entry name" value="Homeodomain-like"/>
    <property type="match status" value="2"/>
</dbReference>
<feature type="domain" description="HTH araC/xylS-type" evidence="4">
    <location>
        <begin position="227"/>
        <end position="325"/>
    </location>
</feature>
<dbReference type="PANTHER" id="PTHR43280:SF28">
    <property type="entry name" value="HTH-TYPE TRANSCRIPTIONAL ACTIVATOR RHAS"/>
    <property type="match status" value="1"/>
</dbReference>
<dbReference type="Pfam" id="PF12833">
    <property type="entry name" value="HTH_18"/>
    <property type="match status" value="1"/>
</dbReference>
<name>A0ABP8NJJ6_9BACT</name>
<dbReference type="PROSITE" id="PS00041">
    <property type="entry name" value="HTH_ARAC_FAMILY_1"/>
    <property type="match status" value="1"/>
</dbReference>
<dbReference type="Gene3D" id="1.10.10.60">
    <property type="entry name" value="Homeodomain-like"/>
    <property type="match status" value="2"/>
</dbReference>
<comment type="caution">
    <text evidence="5">The sequence shown here is derived from an EMBL/GenBank/DDBJ whole genome shotgun (WGS) entry which is preliminary data.</text>
</comment>
<keyword evidence="1" id="KW-0805">Transcription regulation</keyword>
<dbReference type="SMART" id="SM00342">
    <property type="entry name" value="HTH_ARAC"/>
    <property type="match status" value="1"/>
</dbReference>
<keyword evidence="3" id="KW-0804">Transcription</keyword>
<sequence>MYKLLDLCNKQQIIATSPLNIWYMEDYNKIIESLGVKFIKSRNIRVLQPITIKNFYDVENSLTILYDGEVSFGEEKQKVDEGDMLFIPGGKHITVTYGDGSNPKTVSNEEFMTHRELYFEANRDPERIGNLPNSFGYVSFEAKVFDSVNFFTSLDIPPFIIKGEEHLANTINQILAEDMNDSAGKGRIIKIKTEEIVIEVIRYILKHRLFVEQLVTNSTYFKDPRLIDIFAYIKENLGGDLSNKVLANVANVSEDYVGQYFKMLTGINPQDYIEYQRMEAAVGLLRTSKKSIRAIGAEVGYKDTAYFCRRFKMMFGIPAGKMRRRESLMNV</sequence>
<reference evidence="6" key="1">
    <citation type="journal article" date="2019" name="Int. J. Syst. Evol. Microbiol.">
        <title>The Global Catalogue of Microorganisms (GCM) 10K type strain sequencing project: providing services to taxonomists for standard genome sequencing and annotation.</title>
        <authorList>
            <consortium name="The Broad Institute Genomics Platform"/>
            <consortium name="The Broad Institute Genome Sequencing Center for Infectious Disease"/>
            <person name="Wu L."/>
            <person name="Ma J."/>
        </authorList>
    </citation>
    <scope>NUCLEOTIDE SEQUENCE [LARGE SCALE GENOMIC DNA]</scope>
    <source>
        <strain evidence="6">JCM 17927</strain>
    </source>
</reference>
<evidence type="ECO:0000256" key="2">
    <source>
        <dbReference type="ARBA" id="ARBA00023125"/>
    </source>
</evidence>
<keyword evidence="6" id="KW-1185">Reference proteome</keyword>
<dbReference type="InterPro" id="IPR018062">
    <property type="entry name" value="HTH_AraC-typ_CS"/>
</dbReference>
<dbReference type="PANTHER" id="PTHR43280">
    <property type="entry name" value="ARAC-FAMILY TRANSCRIPTIONAL REGULATOR"/>
    <property type="match status" value="1"/>
</dbReference>
<organism evidence="5 6">
    <name type="scientific">Nibrella saemangeumensis</name>
    <dbReference type="NCBI Taxonomy" id="1084526"/>
    <lineage>
        <taxon>Bacteria</taxon>
        <taxon>Pseudomonadati</taxon>
        <taxon>Bacteroidota</taxon>
        <taxon>Cytophagia</taxon>
        <taxon>Cytophagales</taxon>
        <taxon>Spirosomataceae</taxon>
        <taxon>Nibrella</taxon>
    </lineage>
</organism>
<accession>A0ABP8NJJ6</accession>
<evidence type="ECO:0000313" key="6">
    <source>
        <dbReference type="Proteomes" id="UP001501175"/>
    </source>
</evidence>